<evidence type="ECO:0000256" key="3">
    <source>
        <dbReference type="PROSITE-ProRule" id="PRU00023"/>
    </source>
</evidence>
<evidence type="ECO:0000313" key="8">
    <source>
        <dbReference type="Proteomes" id="UP000663828"/>
    </source>
</evidence>
<feature type="compositionally biased region" description="Polar residues" evidence="4">
    <location>
        <begin position="1215"/>
        <end position="1224"/>
    </location>
</feature>
<feature type="compositionally biased region" description="Polar residues" evidence="4">
    <location>
        <begin position="1193"/>
        <end position="1202"/>
    </location>
</feature>
<evidence type="ECO:0000256" key="5">
    <source>
        <dbReference type="SAM" id="Phobius"/>
    </source>
</evidence>
<keyword evidence="8" id="KW-1185">Reference proteome</keyword>
<organism evidence="7 8">
    <name type="scientific">Adineta ricciae</name>
    <name type="common">Rotifer</name>
    <dbReference type="NCBI Taxonomy" id="249248"/>
    <lineage>
        <taxon>Eukaryota</taxon>
        <taxon>Metazoa</taxon>
        <taxon>Spiralia</taxon>
        <taxon>Gnathifera</taxon>
        <taxon>Rotifera</taxon>
        <taxon>Eurotatoria</taxon>
        <taxon>Bdelloidea</taxon>
        <taxon>Adinetida</taxon>
        <taxon>Adinetidae</taxon>
        <taxon>Adineta</taxon>
    </lineage>
</organism>
<dbReference type="SUPFAM" id="SSF48403">
    <property type="entry name" value="Ankyrin repeat"/>
    <property type="match status" value="1"/>
</dbReference>
<feature type="non-terminal residue" evidence="7">
    <location>
        <position position="1"/>
    </location>
</feature>
<keyword evidence="5" id="KW-0812">Transmembrane</keyword>
<name>A0A814V4C2_ADIRI</name>
<keyword evidence="5" id="KW-0472">Membrane</keyword>
<dbReference type="Pfam" id="PF00754">
    <property type="entry name" value="F5_F8_type_C"/>
    <property type="match status" value="1"/>
</dbReference>
<dbReference type="InterPro" id="IPR008979">
    <property type="entry name" value="Galactose-bd-like_sf"/>
</dbReference>
<evidence type="ECO:0000256" key="2">
    <source>
        <dbReference type="ARBA" id="ARBA00023043"/>
    </source>
</evidence>
<feature type="compositionally biased region" description="Polar residues" evidence="4">
    <location>
        <begin position="1089"/>
        <end position="1114"/>
    </location>
</feature>
<feature type="region of interest" description="Disordered" evidence="4">
    <location>
        <begin position="1167"/>
        <end position="1357"/>
    </location>
</feature>
<dbReference type="PANTHER" id="PTHR24198">
    <property type="entry name" value="ANKYRIN REPEAT AND PROTEIN KINASE DOMAIN-CONTAINING PROTEIN"/>
    <property type="match status" value="1"/>
</dbReference>
<feature type="repeat" description="ANK" evidence="3">
    <location>
        <begin position="246"/>
        <end position="278"/>
    </location>
</feature>
<dbReference type="PROSITE" id="PS50022">
    <property type="entry name" value="FA58C_3"/>
    <property type="match status" value="1"/>
</dbReference>
<dbReference type="Gene3D" id="1.25.40.20">
    <property type="entry name" value="Ankyrin repeat-containing domain"/>
    <property type="match status" value="2"/>
</dbReference>
<dbReference type="SUPFAM" id="SSF49785">
    <property type="entry name" value="Galactose-binding domain-like"/>
    <property type="match status" value="1"/>
</dbReference>
<dbReference type="Gene3D" id="2.60.120.260">
    <property type="entry name" value="Galactose-binding domain-like"/>
    <property type="match status" value="1"/>
</dbReference>
<evidence type="ECO:0000256" key="4">
    <source>
        <dbReference type="SAM" id="MobiDB-lite"/>
    </source>
</evidence>
<evidence type="ECO:0000313" key="7">
    <source>
        <dbReference type="EMBL" id="CAF1183179.1"/>
    </source>
</evidence>
<dbReference type="Pfam" id="PF10181">
    <property type="entry name" value="PIG-H"/>
    <property type="match status" value="1"/>
</dbReference>
<feature type="repeat" description="ANK" evidence="3">
    <location>
        <begin position="395"/>
        <end position="427"/>
    </location>
</feature>
<comment type="caution">
    <text evidence="7">The sequence shown here is derived from an EMBL/GenBank/DDBJ whole genome shotgun (WGS) entry which is preliminary data.</text>
</comment>
<dbReference type="InterPro" id="IPR000421">
    <property type="entry name" value="FA58C"/>
</dbReference>
<dbReference type="Pfam" id="PF12796">
    <property type="entry name" value="Ank_2"/>
    <property type="match status" value="2"/>
</dbReference>
<keyword evidence="2 3" id="KW-0040">ANK repeat</keyword>
<dbReference type="EMBL" id="CAJNOR010001682">
    <property type="protein sequence ID" value="CAF1183179.1"/>
    <property type="molecule type" value="Genomic_DNA"/>
</dbReference>
<reference evidence="7" key="1">
    <citation type="submission" date="2021-02" db="EMBL/GenBank/DDBJ databases">
        <authorList>
            <person name="Nowell W R."/>
        </authorList>
    </citation>
    <scope>NUCLEOTIDE SEQUENCE</scope>
</reference>
<dbReference type="InterPro" id="IPR002110">
    <property type="entry name" value="Ankyrin_rpt"/>
</dbReference>
<keyword evidence="5" id="KW-1133">Transmembrane helix</keyword>
<evidence type="ECO:0000256" key="1">
    <source>
        <dbReference type="ARBA" id="ARBA00022737"/>
    </source>
</evidence>
<dbReference type="InterPro" id="IPR036770">
    <property type="entry name" value="Ankyrin_rpt-contain_sf"/>
</dbReference>
<proteinExistence type="predicted"/>
<dbReference type="Proteomes" id="UP000663828">
    <property type="component" value="Unassembled WGS sequence"/>
</dbReference>
<dbReference type="SMART" id="SM00248">
    <property type="entry name" value="ANK"/>
    <property type="match status" value="6"/>
</dbReference>
<evidence type="ECO:0000259" key="6">
    <source>
        <dbReference type="PROSITE" id="PS50022"/>
    </source>
</evidence>
<dbReference type="PROSITE" id="PS50088">
    <property type="entry name" value="ANK_REPEAT"/>
    <property type="match status" value="4"/>
</dbReference>
<dbReference type="PANTHER" id="PTHR24198:SF165">
    <property type="entry name" value="ANKYRIN REPEAT-CONTAINING PROTEIN-RELATED"/>
    <property type="match status" value="1"/>
</dbReference>
<feature type="transmembrane region" description="Helical" evidence="5">
    <location>
        <begin position="66"/>
        <end position="84"/>
    </location>
</feature>
<gene>
    <name evidence="7" type="ORF">XAT740_LOCUS22694</name>
</gene>
<dbReference type="PROSITE" id="PS50297">
    <property type="entry name" value="ANK_REP_REGION"/>
    <property type="match status" value="2"/>
</dbReference>
<feature type="repeat" description="ANK" evidence="3">
    <location>
        <begin position="213"/>
        <end position="245"/>
    </location>
</feature>
<feature type="compositionally biased region" description="Basic and acidic residues" evidence="4">
    <location>
        <begin position="1309"/>
        <end position="1332"/>
    </location>
</feature>
<feature type="transmembrane region" description="Helical" evidence="5">
    <location>
        <begin position="43"/>
        <end position="59"/>
    </location>
</feature>
<feature type="repeat" description="ANK" evidence="3">
    <location>
        <begin position="279"/>
        <end position="314"/>
    </location>
</feature>
<feature type="domain" description="F5/8 type C" evidence="6">
    <location>
        <begin position="469"/>
        <end position="617"/>
    </location>
</feature>
<protein>
    <recommendedName>
        <fullName evidence="6">F5/8 type C domain-containing protein</fullName>
    </recommendedName>
</protein>
<accession>A0A814V4C2</accession>
<keyword evidence="1" id="KW-0677">Repeat</keyword>
<dbReference type="InterPro" id="IPR019328">
    <property type="entry name" value="PIGH-H_dom"/>
</dbReference>
<feature type="region of interest" description="Disordered" evidence="4">
    <location>
        <begin position="872"/>
        <end position="891"/>
    </location>
</feature>
<feature type="region of interest" description="Disordered" evidence="4">
    <location>
        <begin position="1082"/>
        <end position="1123"/>
    </location>
</feature>
<sequence>MKFLGGTCENIDGEVLKYEIIQHENNRCTECRLERQTMSIQKWLIYTLIFTYLAALVGVHRTDSKFLVLLSIVFLIGVLLKAYLKVKRECVIIGNQMGLQLTTTYVIGRQTTVYISSDRIKDVLINEGFLSQRLIYYLTLMINDDKVDMDIRHEDQQRRQQLLTIVDRGTAEQLFSFLQQFHRRPFRSMAEVISYEGVIDDQIDFIDCVGTKYNVTPLIIAAGKGSYEKTKILLVHGANPNQQCSTGDTALNLAVHRQKYHIADLLAKYHANPNVANLSGKTALHRAVVSYVDENANHIRVLLHAGADPTIEDRNQRIPLDEAVITNKPEIVGVLLSYDGTLTQRAYRAAIIAARLGTIRSFSPIAFLSERFLGHDKCLQTLLDYGMDPNICDRSRTTPLHVAIRSLKLSTARLLISHGADQNFVNNRGETPATIAEYLPPEQQQLFINVLTNTPRLGPSEFRKYTTSTIQANIIPYVHPLLRSHPNWTLDSDEFRSRTDINSSVQNLLDASSGTHWCSTQPRDAWVVFDLKHQFNISGMRIIGCENQSTPKSGHLDVSNAFNGPWLKVKDFTCSLSQGNKTDIFFAPLKTRFIRVFITDNYGGDHICIQGIGFYGVDMRLVNLLREHGLERSLQTLLANDINDLETLDEKRDEILNSSDKYLDLNDHFQFIRLTDSLRRPVLTFLEWFNAPQTTVVAGEKLQTFSAAGDEDSTERVRLEEKSEDSSHIRTILLRDLEPIQGRSLVDFPDYSIQDPGRYQVRVVSIESPDIRTQWQDIIVENYADSKDDFGNDSSGFDYPSDGKIRHLTPSKFRVTKRAQLPNVFPLFNNAAGDIPFHKGEYTLTPSKYRLKKTLNAEADPDYENFNHHYRRESQENSHPENHKPVPDGRSRVIGDFILAKRSPESRSIYSYKPKNTHTSYIYKGTLEPSEVQQRAVNEMQYIAQQQRSRRSSESSVHRLAYVNVFSAPRGTNDGGQSNYNQSYPSIYPRSASTSDRRPGACVPSLYTARYYFGEKAESASSDEDDWMKENRNCVVLGRPPIPRSCEQQSSIAHALNEQESNYTTISNGFQHVIDIGTSTKEDLRNSAPVPTSDNKRLTTLSKQLSSVTNQSPRSESETYRVNHPDIEEIDYEDVTTAPWKTANYPTGIATSGTLNSEPYVDVSGSILPQNAHDNRNKFTFNDSDTDEEDRFQSTPKLSPSINEVLRNDPLAGVQRSNYEMNNNNRRRTPIPKPPTLPTQKPSVPPDFSADHNIHRPVSTSPTDLNDELMRITTNFDKSQHFRPTPRPPYQDYSGDDDSEEMQPSRSTYDSKGDPRRPKGIDESTQSEEKSTRNVGTMHESVETRNFGHEVQPQSSS</sequence>